<dbReference type="Pfam" id="PF04074">
    <property type="entry name" value="DUF386"/>
    <property type="match status" value="1"/>
</dbReference>
<dbReference type="KEGG" id="qdo:H9Q78_10430"/>
<reference evidence="1 2" key="1">
    <citation type="submission" date="2020-08" db="EMBL/GenBank/DDBJ databases">
        <authorList>
            <person name="Liu C."/>
            <person name="Sun Q."/>
        </authorList>
    </citation>
    <scope>NUCLEOTIDE SEQUENCE [LARGE SCALE GENOMIC DNA]</scope>
    <source>
        <strain evidence="1 2">NSJ-38</strain>
    </source>
</reference>
<dbReference type="EMBL" id="CP060634">
    <property type="protein sequence ID" value="QNM04859.1"/>
    <property type="molecule type" value="Genomic_DNA"/>
</dbReference>
<accession>A0A7G9G227</accession>
<evidence type="ECO:0000313" key="1">
    <source>
        <dbReference type="EMBL" id="QNM04859.1"/>
    </source>
</evidence>
<dbReference type="InterPro" id="IPR037012">
    <property type="entry name" value="NanQ/TabA/YiaL_sf"/>
</dbReference>
<dbReference type="Gene3D" id="2.60.120.370">
    <property type="entry name" value="YhcH/YjgK/YiaL"/>
    <property type="match status" value="1"/>
</dbReference>
<dbReference type="InterPro" id="IPR004375">
    <property type="entry name" value="NanQ/TabA/YiaL"/>
</dbReference>
<proteinExistence type="predicted"/>
<dbReference type="SUPFAM" id="SSF51197">
    <property type="entry name" value="Clavaminate synthase-like"/>
    <property type="match status" value="1"/>
</dbReference>
<dbReference type="PANTHER" id="PTHR34986">
    <property type="entry name" value="EVOLVED BETA-GALACTOSIDASE SUBUNIT BETA"/>
    <property type="match status" value="1"/>
</dbReference>
<gene>
    <name evidence="1" type="ORF">H9Q78_10430</name>
</gene>
<dbReference type="RefSeq" id="WP_249301592.1">
    <property type="nucleotide sequence ID" value="NZ_CP060634.1"/>
</dbReference>
<dbReference type="Proteomes" id="UP000515823">
    <property type="component" value="Chromosome"/>
</dbReference>
<keyword evidence="2" id="KW-1185">Reference proteome</keyword>
<dbReference type="PANTHER" id="PTHR34986:SF1">
    <property type="entry name" value="PROTEIN YIAL"/>
    <property type="match status" value="1"/>
</dbReference>
<protein>
    <submittedName>
        <fullName evidence="1">YhcH/YjgK/YiaL family protein</fullName>
    </submittedName>
</protein>
<dbReference type="AlphaFoldDB" id="A0A7G9G227"/>
<evidence type="ECO:0000313" key="2">
    <source>
        <dbReference type="Proteomes" id="UP000515823"/>
    </source>
</evidence>
<sequence>MIINDAFSVNKYAYLDVKFEKAYEFLRRKDLADLPVGKYEIDGEDVFAMVQEYETSPESELQFESHKKYFDIQYMIHGKEYFKMISTEGLKVKQPYDENSDVMFYEDPEDSSVAYLTDGQMAVVAPEEAHKPRCAAGQPEKVRKIVAKVRV</sequence>
<dbReference type="NCBIfam" id="TIGR00022">
    <property type="entry name" value="YhcH/YjgK/YiaL family protein"/>
    <property type="match status" value="1"/>
</dbReference>
<organism evidence="1 2">
    <name type="scientific">Qiania dongpingensis</name>
    <dbReference type="NCBI Taxonomy" id="2763669"/>
    <lineage>
        <taxon>Bacteria</taxon>
        <taxon>Bacillati</taxon>
        <taxon>Bacillota</taxon>
        <taxon>Clostridia</taxon>
        <taxon>Lachnospirales</taxon>
        <taxon>Lachnospiraceae</taxon>
        <taxon>Qiania</taxon>
    </lineage>
</organism>
<dbReference type="GO" id="GO:0005829">
    <property type="term" value="C:cytosol"/>
    <property type="evidence" value="ECO:0007669"/>
    <property type="project" value="TreeGrafter"/>
</dbReference>
<name>A0A7G9G227_9FIRM</name>